<keyword evidence="5 8" id="KW-1133">Transmembrane helix</keyword>
<evidence type="ECO:0000256" key="3">
    <source>
        <dbReference type="ARBA" id="ARBA00022475"/>
    </source>
</evidence>
<feature type="transmembrane region" description="Helical" evidence="8">
    <location>
        <begin position="438"/>
        <end position="459"/>
    </location>
</feature>
<proteinExistence type="inferred from homology"/>
<evidence type="ECO:0000259" key="9">
    <source>
        <dbReference type="Pfam" id="PF19053"/>
    </source>
</evidence>
<evidence type="ECO:0000256" key="8">
    <source>
        <dbReference type="SAM" id="Phobius"/>
    </source>
</evidence>
<evidence type="ECO:0000256" key="5">
    <source>
        <dbReference type="ARBA" id="ARBA00022989"/>
    </source>
</evidence>
<dbReference type="eggNOG" id="ENOG502ZAY5">
    <property type="taxonomic scope" value="Bacteria"/>
</dbReference>
<evidence type="ECO:0000256" key="2">
    <source>
        <dbReference type="ARBA" id="ARBA00006162"/>
    </source>
</evidence>
<organism evidence="10 11">
    <name type="scientific">Rhodococcus erythropolis (strain PR4 / NBRC 100887)</name>
    <dbReference type="NCBI Taxonomy" id="234621"/>
    <lineage>
        <taxon>Bacteria</taxon>
        <taxon>Bacillati</taxon>
        <taxon>Actinomycetota</taxon>
        <taxon>Actinomycetes</taxon>
        <taxon>Mycobacteriales</taxon>
        <taxon>Nocardiaceae</taxon>
        <taxon>Rhodococcus</taxon>
        <taxon>Rhodococcus erythropolis group</taxon>
    </lineage>
</organism>
<feature type="compositionally biased region" description="Low complexity" evidence="7">
    <location>
        <begin position="14"/>
        <end position="25"/>
    </location>
</feature>
<sequence length="500" mass="51660">MTGESRHGRGQILTSTTETSAAHTANGRRATHSAELCRLTVLSAHSQVDLAVPLRVPLAVVIPGIVDTIVNHSNFNEFDHSAEQFEPVDWTLSKVGRAPLAPTLSLHEHGIRDGELLVLAAADTAAPPPLFDDIMYTVAATDADIYRRWTPITARIVGSSAALVAALVAALALVLGDTGLIGAVCGGVTSLVLTVAAVVAARVYGDTASSITLGCTAVPLAFVSGALCVPGTVLSAHLLLGSAFAAAVTLICLRLCGAGLAVFTALLVVLLAAVGTFAVATTLPEARTATVSSAVIAAALIVLTFTARLSMLFARLPLPPVPTPSNPLDDDRDGLPEPELPGLTELTERAGRARSYLTGLIVATSVVALTAAVALAWSWPGQGIVWPNLALAFATAVVLMFRGRTYAGAHQAVPLISAGISVVLALLGGMAWTHRDHALVVFAITMTVLLLSLILGILAPQNTFSPVMRRAAELLDLAAIAAIVPLICWVSGLFALMRGL</sequence>
<reference evidence="10 11" key="2">
    <citation type="journal article" date="2006" name="Environ. Microbiol.">
        <title>Sequence analysis of three plasmids harboured in Rhodococcus erythropolis strain PR4.</title>
        <authorList>
            <person name="Sekine M."/>
            <person name="Tanikawa S."/>
            <person name="Omata S."/>
            <person name="Saito M."/>
            <person name="Fujisawa T."/>
            <person name="Tsukatani N."/>
            <person name="Tajima T."/>
            <person name="Sekigawa T."/>
            <person name="Kosugi H."/>
            <person name="Matsuo Y."/>
            <person name="Nishiko R."/>
            <person name="Imamura K."/>
            <person name="Ito M."/>
            <person name="Narita H."/>
            <person name="Tago S."/>
            <person name="Fujita N."/>
            <person name="Harayama S."/>
        </authorList>
    </citation>
    <scope>NUCLEOTIDE SEQUENCE [LARGE SCALE GENOMIC DNA]</scope>
    <source>
        <strain evidence="11">PR4 / NBRC 100887</strain>
    </source>
</reference>
<accession>C0ZW63</accession>
<dbReference type="Pfam" id="PF08817">
    <property type="entry name" value="YukD"/>
    <property type="match status" value="1"/>
</dbReference>
<dbReference type="Gene3D" id="3.10.20.90">
    <property type="entry name" value="Phosphatidylinositol 3-kinase Catalytic Subunit, Chain A, domain 1"/>
    <property type="match status" value="1"/>
</dbReference>
<protein>
    <submittedName>
        <fullName evidence="10">Hypothetical membrane protein</fullName>
    </submittedName>
</protein>
<feature type="transmembrane region" description="Helical" evidence="8">
    <location>
        <begin position="471"/>
        <end position="497"/>
    </location>
</feature>
<keyword evidence="6 8" id="KW-0472">Membrane</keyword>
<dbReference type="HOGENOM" id="CLU_028325_1_0_11"/>
<feature type="transmembrane region" description="Helical" evidence="8">
    <location>
        <begin position="413"/>
        <end position="432"/>
    </location>
</feature>
<dbReference type="KEGG" id="rer:RER_18900"/>
<evidence type="ECO:0000256" key="1">
    <source>
        <dbReference type="ARBA" id="ARBA00004651"/>
    </source>
</evidence>
<feature type="transmembrane region" description="Helical" evidence="8">
    <location>
        <begin position="208"/>
        <end position="227"/>
    </location>
</feature>
<evidence type="ECO:0000256" key="6">
    <source>
        <dbReference type="ARBA" id="ARBA00023136"/>
    </source>
</evidence>
<feature type="transmembrane region" description="Helical" evidence="8">
    <location>
        <begin position="356"/>
        <end position="377"/>
    </location>
</feature>
<evidence type="ECO:0000313" key="10">
    <source>
        <dbReference type="EMBL" id="BAH32598.1"/>
    </source>
</evidence>
<keyword evidence="3" id="KW-1003">Cell membrane</keyword>
<dbReference type="InterPro" id="IPR024962">
    <property type="entry name" value="YukD-like"/>
</dbReference>
<feature type="transmembrane region" description="Helical" evidence="8">
    <location>
        <begin position="289"/>
        <end position="307"/>
    </location>
</feature>
<dbReference type="Pfam" id="PF19053">
    <property type="entry name" value="EccD"/>
    <property type="match status" value="1"/>
</dbReference>
<name>C0ZW63_RHOE4</name>
<comment type="similarity">
    <text evidence="2">Belongs to the EccD/Snm4 family.</text>
</comment>
<gene>
    <name evidence="10" type="ordered locus">RER_18900</name>
</gene>
<feature type="region of interest" description="Disordered" evidence="7">
    <location>
        <begin position="1"/>
        <end position="29"/>
    </location>
</feature>
<feature type="domain" description="EccD-like transmembrane" evidence="9">
    <location>
        <begin position="154"/>
        <end position="500"/>
    </location>
</feature>
<reference evidence="11" key="1">
    <citation type="submission" date="2005-03" db="EMBL/GenBank/DDBJ databases">
        <title>Comparison of the complete genome sequences of Rhodococcus erythropolis PR4 and Rhodococcus opacus B4.</title>
        <authorList>
            <person name="Takarada H."/>
            <person name="Sekine M."/>
            <person name="Hosoyama A."/>
            <person name="Yamada R."/>
            <person name="Fujisawa T."/>
            <person name="Omata S."/>
            <person name="Shimizu A."/>
            <person name="Tsukatani N."/>
            <person name="Tanikawa S."/>
            <person name="Fujita N."/>
            <person name="Harayama S."/>
        </authorList>
    </citation>
    <scope>NUCLEOTIDE SEQUENCE [LARGE SCALE GENOMIC DNA]</scope>
    <source>
        <strain evidence="11">PR4 / NBRC 100887</strain>
    </source>
</reference>
<dbReference type="NCBIfam" id="TIGR03920">
    <property type="entry name" value="T7SS_EccD"/>
    <property type="match status" value="1"/>
</dbReference>
<evidence type="ECO:0000256" key="7">
    <source>
        <dbReference type="SAM" id="MobiDB-lite"/>
    </source>
</evidence>
<feature type="transmembrane region" description="Helical" evidence="8">
    <location>
        <begin position="233"/>
        <end position="253"/>
    </location>
</feature>
<feature type="transmembrane region" description="Helical" evidence="8">
    <location>
        <begin position="156"/>
        <end position="175"/>
    </location>
</feature>
<feature type="transmembrane region" description="Helical" evidence="8">
    <location>
        <begin position="260"/>
        <end position="283"/>
    </location>
</feature>
<feature type="transmembrane region" description="Helical" evidence="8">
    <location>
        <begin position="383"/>
        <end position="401"/>
    </location>
</feature>
<dbReference type="PIRSF" id="PIRSF017804">
    <property type="entry name" value="Secretion_EccD1"/>
    <property type="match status" value="1"/>
</dbReference>
<dbReference type="InterPro" id="IPR006707">
    <property type="entry name" value="T7SS_EccD"/>
</dbReference>
<evidence type="ECO:0000313" key="11">
    <source>
        <dbReference type="Proteomes" id="UP000002204"/>
    </source>
</evidence>
<dbReference type="EMBL" id="AP008957">
    <property type="protein sequence ID" value="BAH32598.1"/>
    <property type="molecule type" value="Genomic_DNA"/>
</dbReference>
<dbReference type="Proteomes" id="UP000002204">
    <property type="component" value="Chromosome"/>
</dbReference>
<evidence type="ECO:0000256" key="4">
    <source>
        <dbReference type="ARBA" id="ARBA00022692"/>
    </source>
</evidence>
<keyword evidence="4 8" id="KW-0812">Transmembrane</keyword>
<feature type="transmembrane region" description="Helical" evidence="8">
    <location>
        <begin position="181"/>
        <end position="201"/>
    </location>
</feature>
<dbReference type="InterPro" id="IPR044049">
    <property type="entry name" value="EccD_transm"/>
</dbReference>
<dbReference type="AlphaFoldDB" id="C0ZW63"/>
<comment type="subcellular location">
    <subcellularLocation>
        <location evidence="1">Cell membrane</location>
        <topology evidence="1">Multi-pass membrane protein</topology>
    </subcellularLocation>
</comment>
<dbReference type="GO" id="GO:0005886">
    <property type="term" value="C:plasma membrane"/>
    <property type="evidence" value="ECO:0007669"/>
    <property type="project" value="UniProtKB-SubCell"/>
</dbReference>